<dbReference type="PANTHER" id="PTHR36943:SF1">
    <property type="entry name" value="CCHC-TYPE DOMAIN-CONTAINING PROTEIN"/>
    <property type="match status" value="1"/>
</dbReference>
<feature type="compositionally biased region" description="Basic and acidic residues" evidence="1">
    <location>
        <begin position="13"/>
        <end position="31"/>
    </location>
</feature>
<feature type="region of interest" description="Disordered" evidence="1">
    <location>
        <begin position="1"/>
        <end position="31"/>
    </location>
</feature>
<reference evidence="2 3" key="1">
    <citation type="journal article" date="2023" name="Nucleic Acids Res.">
        <title>The hologenome of Daphnia magna reveals possible DNA methylation and microbiome-mediated evolution of the host genome.</title>
        <authorList>
            <person name="Chaturvedi A."/>
            <person name="Li X."/>
            <person name="Dhandapani V."/>
            <person name="Marshall H."/>
            <person name="Kissane S."/>
            <person name="Cuenca-Cambronero M."/>
            <person name="Asole G."/>
            <person name="Calvet F."/>
            <person name="Ruiz-Romero M."/>
            <person name="Marangio P."/>
            <person name="Guigo R."/>
            <person name="Rago D."/>
            <person name="Mirbahai L."/>
            <person name="Eastwood N."/>
            <person name="Colbourne J.K."/>
            <person name="Zhou J."/>
            <person name="Mallon E."/>
            <person name="Orsini L."/>
        </authorList>
    </citation>
    <scope>NUCLEOTIDE SEQUENCE [LARGE SCALE GENOMIC DNA]</scope>
    <source>
        <strain evidence="2">LRV0_1</strain>
    </source>
</reference>
<name>A0ABR0A9Z5_9CRUS</name>
<proteinExistence type="predicted"/>
<dbReference type="SUPFAM" id="SSF50630">
    <property type="entry name" value="Acid proteases"/>
    <property type="match status" value="2"/>
</dbReference>
<organism evidence="2 3">
    <name type="scientific">Daphnia magna</name>
    <dbReference type="NCBI Taxonomy" id="35525"/>
    <lineage>
        <taxon>Eukaryota</taxon>
        <taxon>Metazoa</taxon>
        <taxon>Ecdysozoa</taxon>
        <taxon>Arthropoda</taxon>
        <taxon>Crustacea</taxon>
        <taxon>Branchiopoda</taxon>
        <taxon>Diplostraca</taxon>
        <taxon>Cladocera</taxon>
        <taxon>Anomopoda</taxon>
        <taxon>Daphniidae</taxon>
        <taxon>Daphnia</taxon>
    </lineage>
</organism>
<protein>
    <recommendedName>
        <fullName evidence="4">Peptidase A2 domain-containing protein</fullName>
    </recommendedName>
</protein>
<evidence type="ECO:0000256" key="1">
    <source>
        <dbReference type="SAM" id="MobiDB-lite"/>
    </source>
</evidence>
<dbReference type="PANTHER" id="PTHR36943">
    <property type="entry name" value="CCHC-TYPE DOMAIN-CONTAINING PROTEIN"/>
    <property type="match status" value="1"/>
</dbReference>
<sequence>MSRTLTPEPMILESRKRVSQVDERARSEEGGKTEILSKPVHSLAGRHNNSSRIAACLRHTADAPNDKLYPTASLCIAKHVGKLQPSTASNPVTKPRQPIKEKDSAKKETPESTAANDRAVLPNTLAVAGNTLAVAGGVTQENKRSFHLDMKINGQPVSMMIDSGCHISMIGQLVWKKLGQPILEPVPTSDTWITATGAKIAITGKFTSKVKYAGKTFELPLFVSGQENATNLLGRSWFPALHLDWNQIFNCNAVSRFQRESDKQRQLVRQMANTYATHHYFIDVKVEGIQIAMMLDTGATVSVISEATWAILGKPLLKPFAIPILDAAKKVVPSKGVCTVKAEYNGRAGVLPLIVTTAECESILGTNWFKTMQFNFNSVFLNMSFYQRKQQPVCEPISPKVSI</sequence>
<dbReference type="Proteomes" id="UP001234178">
    <property type="component" value="Unassembled WGS sequence"/>
</dbReference>
<dbReference type="InterPro" id="IPR001969">
    <property type="entry name" value="Aspartic_peptidase_AS"/>
</dbReference>
<evidence type="ECO:0000313" key="3">
    <source>
        <dbReference type="Proteomes" id="UP001234178"/>
    </source>
</evidence>
<dbReference type="Pfam" id="PF13650">
    <property type="entry name" value="Asp_protease_2"/>
    <property type="match status" value="1"/>
</dbReference>
<accession>A0ABR0A9Z5</accession>
<feature type="region of interest" description="Disordered" evidence="1">
    <location>
        <begin position="84"/>
        <end position="116"/>
    </location>
</feature>
<comment type="caution">
    <text evidence="2">The sequence shown here is derived from an EMBL/GenBank/DDBJ whole genome shotgun (WGS) entry which is preliminary data.</text>
</comment>
<evidence type="ECO:0008006" key="4">
    <source>
        <dbReference type="Google" id="ProtNLM"/>
    </source>
</evidence>
<dbReference type="EMBL" id="JAOYFB010000037">
    <property type="protein sequence ID" value="KAK4021957.1"/>
    <property type="molecule type" value="Genomic_DNA"/>
</dbReference>
<dbReference type="PROSITE" id="PS00141">
    <property type="entry name" value="ASP_PROTEASE"/>
    <property type="match status" value="1"/>
</dbReference>
<evidence type="ECO:0000313" key="2">
    <source>
        <dbReference type="EMBL" id="KAK4021957.1"/>
    </source>
</evidence>
<dbReference type="Gene3D" id="2.40.70.10">
    <property type="entry name" value="Acid Proteases"/>
    <property type="match status" value="2"/>
</dbReference>
<feature type="compositionally biased region" description="Basic and acidic residues" evidence="1">
    <location>
        <begin position="98"/>
        <end position="110"/>
    </location>
</feature>
<dbReference type="Pfam" id="PF13975">
    <property type="entry name" value="gag-asp_proteas"/>
    <property type="match status" value="1"/>
</dbReference>
<gene>
    <name evidence="2" type="ORF">OUZ56_007444</name>
</gene>
<dbReference type="InterPro" id="IPR021109">
    <property type="entry name" value="Peptidase_aspartic_dom_sf"/>
</dbReference>
<keyword evidence="3" id="KW-1185">Reference proteome</keyword>